<dbReference type="EMBL" id="MT141556">
    <property type="protein sequence ID" value="QJA66519.1"/>
    <property type="molecule type" value="Genomic_DNA"/>
</dbReference>
<organism evidence="3">
    <name type="scientific">viral metagenome</name>
    <dbReference type="NCBI Taxonomy" id="1070528"/>
    <lineage>
        <taxon>unclassified sequences</taxon>
        <taxon>metagenomes</taxon>
        <taxon>organismal metagenomes</taxon>
    </lineage>
</organism>
<dbReference type="SUPFAM" id="SSF49785">
    <property type="entry name" value="Galactose-binding domain-like"/>
    <property type="match status" value="2"/>
</dbReference>
<keyword evidence="1" id="KW-0378">Hydrolase</keyword>
<dbReference type="InterPro" id="IPR008979">
    <property type="entry name" value="Galactose-bd-like_sf"/>
</dbReference>
<dbReference type="Gene3D" id="2.60.120.560">
    <property type="entry name" value="Exo-inulinase, domain 1"/>
    <property type="match status" value="1"/>
</dbReference>
<dbReference type="EMBL" id="MT142528">
    <property type="protein sequence ID" value="QJA84386.1"/>
    <property type="molecule type" value="Genomic_DNA"/>
</dbReference>
<evidence type="ECO:0000313" key="4">
    <source>
        <dbReference type="EMBL" id="QJA84386.1"/>
    </source>
</evidence>
<dbReference type="GO" id="GO:0016798">
    <property type="term" value="F:hydrolase activity, acting on glycosyl bonds"/>
    <property type="evidence" value="ECO:0007669"/>
    <property type="project" value="InterPro"/>
</dbReference>
<reference evidence="3" key="1">
    <citation type="submission" date="2020-03" db="EMBL/GenBank/DDBJ databases">
        <title>The deep terrestrial virosphere.</title>
        <authorList>
            <person name="Holmfeldt K."/>
            <person name="Nilsson E."/>
            <person name="Simone D."/>
            <person name="Lopez-Fernandez M."/>
            <person name="Wu X."/>
            <person name="de Brujin I."/>
            <person name="Lundin D."/>
            <person name="Andersson A."/>
            <person name="Bertilsson S."/>
            <person name="Dopson M."/>
        </authorList>
    </citation>
    <scope>NUCLEOTIDE SEQUENCE</scope>
    <source>
        <strain evidence="4">MM415A00199</strain>
        <strain evidence="3">MM415B00346</strain>
    </source>
</reference>
<name>A0A6M3J8S3_9ZZZZ</name>
<evidence type="ECO:0000313" key="3">
    <source>
        <dbReference type="EMBL" id="QJA66519.1"/>
    </source>
</evidence>
<evidence type="ECO:0000256" key="1">
    <source>
        <dbReference type="ARBA" id="ARBA00022801"/>
    </source>
</evidence>
<dbReference type="Pfam" id="PF02018">
    <property type="entry name" value="CBM_4_9"/>
    <property type="match status" value="1"/>
</dbReference>
<protein>
    <recommendedName>
        <fullName evidence="2">CBM-cenC domain-containing protein</fullName>
    </recommendedName>
</protein>
<dbReference type="AlphaFoldDB" id="A0A6M3J8S3"/>
<dbReference type="Gene3D" id="2.60.120.260">
    <property type="entry name" value="Galactose-binding domain-like"/>
    <property type="match status" value="2"/>
</dbReference>
<proteinExistence type="predicted"/>
<evidence type="ECO:0000259" key="2">
    <source>
        <dbReference type="Pfam" id="PF02018"/>
    </source>
</evidence>
<gene>
    <name evidence="4" type="ORF">MM415A00199_0043</name>
    <name evidence="3" type="ORF">MM415B00346_0029</name>
</gene>
<dbReference type="InterPro" id="IPR003305">
    <property type="entry name" value="CenC_carb-bd"/>
</dbReference>
<accession>A0A6M3J8S3</accession>
<sequence>MPARIGGRRVTFANKIRPLLSASFDVPATNLAGPNNGTLTSPLTIDRGGALVVTDTYATTEMAGNVGFETAGAGDPDFFGTWTESAGNGAIADEGTLVDAGTHAAKLTAGATANTFVNQNITVIPGLSYQFTFKTRGDGTYGGRYGIYDVTHSQWITALTATAVSGTSYTTVTASVVAAPAACVSMGIYLYCPTTNTGIAYFDTVSLKPTQGLLAISNIYQALGASNLLYNGDFEVAARVGWTDTAGDGAIADTTTAGEFNGGARAVKITAGATANTKDAQAHAVIPGQTYTLAMWCRGDATNAGRYGVYDATNSADITARVTTGITSATYTAVSTTFLAPAGCVSARIDLWCPSVNGGIAYFDDVVVTQVPAAERRLVCYGGKVTGVWGDPGVWGPLIPYSAGLCVKANIIGTVPGYFALGLDSNQSGSPTYGGVQLSGPVVQEQSTGMTMGTFSYGVDTEYAVVTPSTTVLLLLQRKVGESWKLLYRWAGVGSMAAGVYPQLAENSGGLTVVDNFRVALLPAPWNSDWGIAHTRVAIPAVNEVIGMHSDFWLEFTWAAVTGQTWNLWVRRIDDSNGWIVRANQAGSTIKLIEIVAGVETERSSAAQTWTNGTSYRVVVIGDGFDLKVFVANGIKMAYAVAAYYGNTAKSDRAGVDFASFPRCVSLPAGV</sequence>
<feature type="domain" description="CBM-cenC" evidence="2">
    <location>
        <begin position="226"/>
        <end position="341"/>
    </location>
</feature>